<dbReference type="PANTHER" id="PTHR13833:SF71">
    <property type="entry name" value="NHL DOMAIN-CONTAINING PROTEIN"/>
    <property type="match status" value="1"/>
</dbReference>
<dbReference type="InterPro" id="IPR001258">
    <property type="entry name" value="NHL_repeat"/>
</dbReference>
<evidence type="ECO:0000313" key="4">
    <source>
        <dbReference type="EMBL" id="TGE18058.1"/>
    </source>
</evidence>
<keyword evidence="1" id="KW-0677">Repeat</keyword>
<comment type="caution">
    <text evidence="4">The sequence shown here is derived from an EMBL/GenBank/DDBJ whole genome shotgun (WGS) entry which is preliminary data.</text>
</comment>
<sequence>MNILSPSCLAMLLLLPVPTYAQQPASALSHRVTTVAGAARQPGSSDGTGRAARFNRPTGIAVATDGAVYIADTDNHTIRRITPLGAVTTLAGTAGSKGHLDGQGTAARFNRPVGLAIDASGTLYVADGENHIIRKITLAGSVTTLAGKAGRKGSTNGQGDEARFNYPHALAVDTKGIVYVADTESHTIRCITAAGVVTTLAGAAGQKGAIDGENAMARFSHPSGIAVDSAGIVYVAENGTHTIRKITPAGHVATLAGMAGQNGAADGTGAAARFDTPNGIAADARGTMYVADYVSSTIRRITPAGEVTTIAGSVRGWGSQDGVGKEARFNLPFGVAVGAGGRVVYVTDTQNGLIRCIQ</sequence>
<organism evidence="4 5">
    <name type="scientific">Hymenobacter elongatus</name>
    <dbReference type="NCBI Taxonomy" id="877208"/>
    <lineage>
        <taxon>Bacteria</taxon>
        <taxon>Pseudomonadati</taxon>
        <taxon>Bacteroidota</taxon>
        <taxon>Cytophagia</taxon>
        <taxon>Cytophagales</taxon>
        <taxon>Hymenobacteraceae</taxon>
        <taxon>Hymenobacter</taxon>
    </lineage>
</organism>
<dbReference type="SUPFAM" id="SSF101898">
    <property type="entry name" value="NHL repeat"/>
    <property type="match status" value="1"/>
</dbReference>
<feature type="repeat" description="NHL" evidence="2">
    <location>
        <begin position="164"/>
        <end position="194"/>
    </location>
</feature>
<evidence type="ECO:0000256" key="2">
    <source>
        <dbReference type="PROSITE-ProRule" id="PRU00504"/>
    </source>
</evidence>
<dbReference type="InterPro" id="IPR011042">
    <property type="entry name" value="6-blade_b-propeller_TolB-like"/>
</dbReference>
<keyword evidence="3" id="KW-0732">Signal</keyword>
<gene>
    <name evidence="4" type="ORF">E5J99_05850</name>
</gene>
<dbReference type="OrthoDB" id="791543at2"/>
<accession>A0A4Z0PN39</accession>
<proteinExistence type="predicted"/>
<feature type="chain" id="PRO_5021335240" description="SMP-30/Gluconolactonase/LRE-like region domain-containing protein" evidence="3">
    <location>
        <begin position="22"/>
        <end position="358"/>
    </location>
</feature>
<evidence type="ECO:0008006" key="6">
    <source>
        <dbReference type="Google" id="ProtNLM"/>
    </source>
</evidence>
<evidence type="ECO:0000256" key="3">
    <source>
        <dbReference type="SAM" id="SignalP"/>
    </source>
</evidence>
<evidence type="ECO:0000256" key="1">
    <source>
        <dbReference type="ARBA" id="ARBA00022737"/>
    </source>
</evidence>
<dbReference type="AlphaFoldDB" id="A0A4Z0PN39"/>
<dbReference type="RefSeq" id="WP_135496789.1">
    <property type="nucleotide sequence ID" value="NZ_SRLD01000008.1"/>
</dbReference>
<dbReference type="EMBL" id="SRLD01000008">
    <property type="protein sequence ID" value="TGE18058.1"/>
    <property type="molecule type" value="Genomic_DNA"/>
</dbReference>
<feature type="repeat" description="NHL" evidence="2">
    <location>
        <begin position="43"/>
        <end position="84"/>
    </location>
</feature>
<dbReference type="Gene3D" id="2.120.10.30">
    <property type="entry name" value="TolB, C-terminal domain"/>
    <property type="match status" value="3"/>
</dbReference>
<evidence type="ECO:0000313" key="5">
    <source>
        <dbReference type="Proteomes" id="UP000297739"/>
    </source>
</evidence>
<dbReference type="PROSITE" id="PS51125">
    <property type="entry name" value="NHL"/>
    <property type="match status" value="2"/>
</dbReference>
<dbReference type="CDD" id="cd14953">
    <property type="entry name" value="NHL_like_1"/>
    <property type="match status" value="1"/>
</dbReference>
<name>A0A4Z0PN39_9BACT</name>
<reference evidence="4 5" key="1">
    <citation type="submission" date="2019-04" db="EMBL/GenBank/DDBJ databases">
        <authorList>
            <person name="Feng G."/>
            <person name="Zhang J."/>
            <person name="Zhu H."/>
        </authorList>
    </citation>
    <scope>NUCLEOTIDE SEQUENCE [LARGE SCALE GENOMIC DNA]</scope>
    <source>
        <strain evidence="4 5">JCM 17223</strain>
    </source>
</reference>
<dbReference type="Proteomes" id="UP000297739">
    <property type="component" value="Unassembled WGS sequence"/>
</dbReference>
<dbReference type="PANTHER" id="PTHR13833">
    <property type="match status" value="1"/>
</dbReference>
<feature type="signal peptide" evidence="3">
    <location>
        <begin position="1"/>
        <end position="21"/>
    </location>
</feature>
<protein>
    <recommendedName>
        <fullName evidence="6">SMP-30/Gluconolactonase/LRE-like region domain-containing protein</fullName>
    </recommendedName>
</protein>
<keyword evidence="5" id="KW-1185">Reference proteome</keyword>
<dbReference type="Pfam" id="PF01436">
    <property type="entry name" value="NHL"/>
    <property type="match status" value="4"/>
</dbReference>